<keyword evidence="3" id="KW-0805">Transcription regulation</keyword>
<dbReference type="InterPro" id="IPR007219">
    <property type="entry name" value="XnlR_reg_dom"/>
</dbReference>
<evidence type="ECO:0000256" key="5">
    <source>
        <dbReference type="ARBA" id="ARBA00023163"/>
    </source>
</evidence>
<dbReference type="InterPro" id="IPR051615">
    <property type="entry name" value="Transcr_Regulatory_Elem"/>
</dbReference>
<keyword evidence="7" id="KW-0732">Signal</keyword>
<dbReference type="GO" id="GO:0006351">
    <property type="term" value="P:DNA-templated transcription"/>
    <property type="evidence" value="ECO:0007669"/>
    <property type="project" value="InterPro"/>
</dbReference>
<dbReference type="GO" id="GO:0008270">
    <property type="term" value="F:zinc ion binding"/>
    <property type="evidence" value="ECO:0007669"/>
    <property type="project" value="InterPro"/>
</dbReference>
<dbReference type="PANTHER" id="PTHR31313">
    <property type="entry name" value="TY1 ENHANCER ACTIVATOR"/>
    <property type="match status" value="1"/>
</dbReference>
<evidence type="ECO:0000313" key="10">
    <source>
        <dbReference type="Proteomes" id="UP001166286"/>
    </source>
</evidence>
<reference evidence="9" key="1">
    <citation type="submission" date="2023-03" db="EMBL/GenBank/DDBJ databases">
        <title>Complete genome of Cladonia borealis.</title>
        <authorList>
            <person name="Park H."/>
        </authorList>
    </citation>
    <scope>NUCLEOTIDE SEQUENCE</scope>
    <source>
        <strain evidence="9">ANT050790</strain>
    </source>
</reference>
<evidence type="ECO:0000256" key="1">
    <source>
        <dbReference type="ARBA" id="ARBA00022723"/>
    </source>
</evidence>
<keyword evidence="4" id="KW-0238">DNA-binding</keyword>
<keyword evidence="5" id="KW-0804">Transcription</keyword>
<evidence type="ECO:0000256" key="6">
    <source>
        <dbReference type="ARBA" id="ARBA00023242"/>
    </source>
</evidence>
<dbReference type="PANTHER" id="PTHR31313:SF4">
    <property type="entry name" value="CONIDIAL DEVELOPMENT PROTEIN FLUFFY"/>
    <property type="match status" value="1"/>
</dbReference>
<gene>
    <name evidence="9" type="ORF">JMJ35_003515</name>
</gene>
<evidence type="ECO:0000256" key="4">
    <source>
        <dbReference type="ARBA" id="ARBA00023125"/>
    </source>
</evidence>
<evidence type="ECO:0000259" key="8">
    <source>
        <dbReference type="Pfam" id="PF04082"/>
    </source>
</evidence>
<organism evidence="9 10">
    <name type="scientific">Cladonia borealis</name>
    <dbReference type="NCBI Taxonomy" id="184061"/>
    <lineage>
        <taxon>Eukaryota</taxon>
        <taxon>Fungi</taxon>
        <taxon>Dikarya</taxon>
        <taxon>Ascomycota</taxon>
        <taxon>Pezizomycotina</taxon>
        <taxon>Lecanoromycetes</taxon>
        <taxon>OSLEUM clade</taxon>
        <taxon>Lecanoromycetidae</taxon>
        <taxon>Lecanorales</taxon>
        <taxon>Lecanorineae</taxon>
        <taxon>Cladoniaceae</taxon>
        <taxon>Cladonia</taxon>
    </lineage>
</organism>
<accession>A0AA39V2S4</accession>
<dbReference type="CDD" id="cd12148">
    <property type="entry name" value="fungal_TF_MHR"/>
    <property type="match status" value="1"/>
</dbReference>
<dbReference type="AlphaFoldDB" id="A0AA39V2S4"/>
<name>A0AA39V2S4_9LECA</name>
<evidence type="ECO:0000256" key="7">
    <source>
        <dbReference type="SAM" id="SignalP"/>
    </source>
</evidence>
<sequence length="245" mass="27598">MDVEQRALVLALLTALPTLRVLWSQGQAYPTHEDEEWEIVRILRKRQIGKSYEYKRPFFRRGKSIVGQPSGSIVTHNTGISFNVIREASCGQEKISLSYALQSIGMAVESGLHMDYSAPLGSTFSCGEREVRAATFWGCFALDQVWSLFIGRIPYLSRNAIRTPVPVIMNEVEAEEWIPYTDEGVSLDKDQGSLRNTGLVFQSLCELSTIINDTLYTLYTLYTLHTPGGVLSSQKILDAYTRYLN</sequence>
<dbReference type="GO" id="GO:0003677">
    <property type="term" value="F:DNA binding"/>
    <property type="evidence" value="ECO:0007669"/>
    <property type="project" value="UniProtKB-KW"/>
</dbReference>
<keyword evidence="1" id="KW-0479">Metal-binding</keyword>
<dbReference type="EMBL" id="JAFEKC020000006">
    <property type="protein sequence ID" value="KAK0513793.1"/>
    <property type="molecule type" value="Genomic_DNA"/>
</dbReference>
<evidence type="ECO:0000256" key="2">
    <source>
        <dbReference type="ARBA" id="ARBA00022833"/>
    </source>
</evidence>
<feature type="domain" description="Xylanolytic transcriptional activator regulatory" evidence="8">
    <location>
        <begin position="99"/>
        <end position="221"/>
    </location>
</feature>
<keyword evidence="2" id="KW-0862">Zinc</keyword>
<keyword evidence="10" id="KW-1185">Reference proteome</keyword>
<keyword evidence="6" id="KW-0539">Nucleus</keyword>
<evidence type="ECO:0000256" key="3">
    <source>
        <dbReference type="ARBA" id="ARBA00023015"/>
    </source>
</evidence>
<feature type="chain" id="PRO_5041286899" description="Xylanolytic transcriptional activator regulatory domain-containing protein" evidence="7">
    <location>
        <begin position="29"/>
        <end position="245"/>
    </location>
</feature>
<dbReference type="Proteomes" id="UP001166286">
    <property type="component" value="Unassembled WGS sequence"/>
</dbReference>
<protein>
    <recommendedName>
        <fullName evidence="8">Xylanolytic transcriptional activator regulatory domain-containing protein</fullName>
    </recommendedName>
</protein>
<evidence type="ECO:0000313" key="9">
    <source>
        <dbReference type="EMBL" id="KAK0513793.1"/>
    </source>
</evidence>
<dbReference type="Pfam" id="PF04082">
    <property type="entry name" value="Fungal_trans"/>
    <property type="match status" value="1"/>
</dbReference>
<comment type="caution">
    <text evidence="9">The sequence shown here is derived from an EMBL/GenBank/DDBJ whole genome shotgun (WGS) entry which is preliminary data.</text>
</comment>
<feature type="signal peptide" evidence="7">
    <location>
        <begin position="1"/>
        <end position="28"/>
    </location>
</feature>
<proteinExistence type="predicted"/>